<evidence type="ECO:0000256" key="1">
    <source>
        <dbReference type="ARBA" id="ARBA00004141"/>
    </source>
</evidence>
<organism evidence="10 11">
    <name type="scientific">Triticum turgidum subsp. durum</name>
    <name type="common">Durum wheat</name>
    <name type="synonym">Triticum durum</name>
    <dbReference type="NCBI Taxonomy" id="4567"/>
    <lineage>
        <taxon>Eukaryota</taxon>
        <taxon>Viridiplantae</taxon>
        <taxon>Streptophyta</taxon>
        <taxon>Embryophyta</taxon>
        <taxon>Tracheophyta</taxon>
        <taxon>Spermatophyta</taxon>
        <taxon>Magnoliopsida</taxon>
        <taxon>Liliopsida</taxon>
        <taxon>Poales</taxon>
        <taxon>Poaceae</taxon>
        <taxon>BOP clade</taxon>
        <taxon>Pooideae</taxon>
        <taxon>Triticodae</taxon>
        <taxon>Triticeae</taxon>
        <taxon>Triticinae</taxon>
        <taxon>Triticum</taxon>
    </lineage>
</organism>
<evidence type="ECO:0000256" key="8">
    <source>
        <dbReference type="SAM" id="Phobius"/>
    </source>
</evidence>
<keyword evidence="4 8" id="KW-0812">Transmembrane</keyword>
<feature type="transmembrane region" description="Helical" evidence="8">
    <location>
        <begin position="273"/>
        <end position="293"/>
    </location>
</feature>
<feature type="domain" description="Major facilitator superfamily (MFS) profile" evidence="9">
    <location>
        <begin position="114"/>
        <end position="772"/>
    </location>
</feature>
<keyword evidence="5 8" id="KW-1133">Transmembrane helix</keyword>
<dbReference type="InterPro" id="IPR050814">
    <property type="entry name" value="Myo-inositol_Transporter"/>
</dbReference>
<evidence type="ECO:0000313" key="11">
    <source>
        <dbReference type="Proteomes" id="UP000324705"/>
    </source>
</evidence>
<feature type="transmembrane region" description="Helical" evidence="8">
    <location>
        <begin position="249"/>
        <end position="266"/>
    </location>
</feature>
<evidence type="ECO:0000256" key="5">
    <source>
        <dbReference type="ARBA" id="ARBA00022989"/>
    </source>
</evidence>
<dbReference type="PROSITE" id="PS50850">
    <property type="entry name" value="MFS"/>
    <property type="match status" value="1"/>
</dbReference>
<feature type="transmembrane region" description="Helical" evidence="8">
    <location>
        <begin position="717"/>
        <end position="737"/>
    </location>
</feature>
<evidence type="ECO:0000256" key="7">
    <source>
        <dbReference type="SAM" id="MobiDB-lite"/>
    </source>
</evidence>
<feature type="transmembrane region" description="Helical" evidence="8">
    <location>
        <begin position="620"/>
        <end position="642"/>
    </location>
</feature>
<feature type="transmembrane region" description="Helical" evidence="8">
    <location>
        <begin position="208"/>
        <end position="229"/>
    </location>
</feature>
<name>A0A9R0TAC9_TRITD</name>
<evidence type="ECO:0000256" key="3">
    <source>
        <dbReference type="ARBA" id="ARBA00022448"/>
    </source>
</evidence>
<dbReference type="PANTHER" id="PTHR48020:SF35">
    <property type="entry name" value="SUGAR TRANSPORTER"/>
    <property type="match status" value="1"/>
</dbReference>
<dbReference type="InterPro" id="IPR005829">
    <property type="entry name" value="Sugar_transporter_CS"/>
</dbReference>
<feature type="transmembrane region" description="Helical" evidence="8">
    <location>
        <begin position="743"/>
        <end position="766"/>
    </location>
</feature>
<dbReference type="InterPro" id="IPR003663">
    <property type="entry name" value="Sugar/inositol_transpt"/>
</dbReference>
<gene>
    <name evidence="10" type="ORF">TRITD_4Bv1G183330</name>
</gene>
<dbReference type="InterPro" id="IPR036259">
    <property type="entry name" value="MFS_trans_sf"/>
</dbReference>
<dbReference type="GO" id="GO:0022857">
    <property type="term" value="F:transmembrane transporter activity"/>
    <property type="evidence" value="ECO:0007669"/>
    <property type="project" value="InterPro"/>
</dbReference>
<comment type="subcellular location">
    <subcellularLocation>
        <location evidence="1">Membrane</location>
        <topology evidence="1">Multi-pass membrane protein</topology>
    </subcellularLocation>
</comment>
<keyword evidence="11" id="KW-1185">Reference proteome</keyword>
<dbReference type="PRINTS" id="PR00171">
    <property type="entry name" value="SUGRTRNSPORT"/>
</dbReference>
<evidence type="ECO:0000256" key="2">
    <source>
        <dbReference type="ARBA" id="ARBA00010992"/>
    </source>
</evidence>
<keyword evidence="3" id="KW-0813">Transport</keyword>
<dbReference type="GO" id="GO:0016020">
    <property type="term" value="C:membrane"/>
    <property type="evidence" value="ECO:0007669"/>
    <property type="project" value="UniProtKB-SubCell"/>
</dbReference>
<feature type="transmembrane region" description="Helical" evidence="8">
    <location>
        <begin position="154"/>
        <end position="174"/>
    </location>
</feature>
<sequence length="806" mass="89114">MVLHKWAHQPPKANIDAKYTYRRPKGSQILQTEPPRSADHDGRQRSRAERKPGRPSGASGVSLDSTMEDLTRPLVRESEANLHAKLAPSGSGSGLRQACKKLRDLTTVDRAVLVAFVASIGNLLQGWDNASIAGAMFYIKDEFKLDSMPMIEGCIMAMALFGATIITTLSGMLSDKFGRWAMLLTSAVLSFVSALLVIFWSQHVYMLLFVRLIQGFSIGLAVTLVPLYIVETAPPDMRGKLSTFPQLSGSAGMFLSYCMVFWMSMLPKVSWRIMLGIQLIPSLIYSILTIFYLPETPSWLVSQGRVDEAKMVLQKLRRKEDVSGEMASLLEGTQVGDTPSIEEYLISTNESMLREKVIGNDEIIKLYGLPEDLHCVAYPLKRTNTEESAIGHSVSRGASFYDPVVNIIGSMHGLPEVAHGIFNELEQQGPIEGDEENQEETKEHELEHNRDDTYDSEHDYLIQPKPTNINDFVICRKSGHIGGGWQLAWKMSSGYHLDGQMEGGMERVYLHEGGVPSSENLLDAPIDGNFIQATALVNKSVFHKSGHNIGIHSPNKDYRSTKWKDLLEPGVKRALVVGVGIQVLQQFAGINGILYYTPQILEQAGVGVLLSKFGINSSSVSILMSALTTLLMLPFICIAMWLMDRSGRRRILLVTIPILVVSLVVLVTVNIVNLSAELHALLSTMSVGIYFCIFVMGFGPIPNIFCSEIFPNKVRAICLAICSLVFWICDIIVTYTLPVLLRYIGLAGVFGVYAIVCVLAFVFVCLKVPETKNIPIEVIAEFYALGGSGTQIIQERQKENSEKLLV</sequence>
<feature type="transmembrane region" description="Helical" evidence="8">
    <location>
        <begin position="678"/>
        <end position="705"/>
    </location>
</feature>
<evidence type="ECO:0000259" key="9">
    <source>
        <dbReference type="PROSITE" id="PS50850"/>
    </source>
</evidence>
<dbReference type="Gramene" id="TRITD4Bv1G183330.1">
    <property type="protein sequence ID" value="TRITD4Bv1G183330.1"/>
    <property type="gene ID" value="TRITD4Bv1G183330"/>
</dbReference>
<dbReference type="PANTHER" id="PTHR48020">
    <property type="entry name" value="PROTON MYO-INOSITOL COTRANSPORTER"/>
    <property type="match status" value="1"/>
</dbReference>
<dbReference type="AlphaFoldDB" id="A0A9R0TAC9"/>
<accession>A0A9R0TAC9</accession>
<feature type="transmembrane region" description="Helical" evidence="8">
    <location>
        <begin position="651"/>
        <end position="672"/>
    </location>
</feature>
<dbReference type="OMA" id="AMFYIKE"/>
<evidence type="ECO:0000256" key="6">
    <source>
        <dbReference type="ARBA" id="ARBA00023136"/>
    </source>
</evidence>
<dbReference type="Gene3D" id="1.20.1250.20">
    <property type="entry name" value="MFS general substrate transporter like domains"/>
    <property type="match status" value="2"/>
</dbReference>
<dbReference type="EMBL" id="LT934118">
    <property type="protein sequence ID" value="VAI10143.1"/>
    <property type="molecule type" value="Genomic_DNA"/>
</dbReference>
<keyword evidence="6 8" id="KW-0472">Membrane</keyword>
<evidence type="ECO:0000256" key="4">
    <source>
        <dbReference type="ARBA" id="ARBA00022692"/>
    </source>
</evidence>
<feature type="region of interest" description="Disordered" evidence="7">
    <location>
        <begin position="1"/>
        <end position="66"/>
    </location>
</feature>
<dbReference type="InterPro" id="IPR005828">
    <property type="entry name" value="MFS_sugar_transport-like"/>
</dbReference>
<feature type="transmembrane region" description="Helical" evidence="8">
    <location>
        <begin position="180"/>
        <end position="201"/>
    </location>
</feature>
<comment type="similarity">
    <text evidence="2">Belongs to the major facilitator superfamily. Sugar transporter (TC 2.A.1.1) family.</text>
</comment>
<proteinExistence type="inferred from homology"/>
<dbReference type="InterPro" id="IPR020846">
    <property type="entry name" value="MFS_dom"/>
</dbReference>
<dbReference type="FunFam" id="1.20.1250.20:FF:000108">
    <property type="entry name" value="Monosaccharide-sensing protein 2"/>
    <property type="match status" value="1"/>
</dbReference>
<dbReference type="SUPFAM" id="SSF103473">
    <property type="entry name" value="MFS general substrate transporter"/>
    <property type="match status" value="1"/>
</dbReference>
<evidence type="ECO:0000313" key="10">
    <source>
        <dbReference type="EMBL" id="VAI10143.1"/>
    </source>
</evidence>
<dbReference type="PROSITE" id="PS00217">
    <property type="entry name" value="SUGAR_TRANSPORT_2"/>
    <property type="match status" value="1"/>
</dbReference>
<protein>
    <recommendedName>
        <fullName evidence="9">Major facilitator superfamily (MFS) profile domain-containing protein</fullName>
    </recommendedName>
</protein>
<dbReference type="Pfam" id="PF00083">
    <property type="entry name" value="Sugar_tr"/>
    <property type="match status" value="2"/>
</dbReference>
<reference evidence="10 11" key="1">
    <citation type="submission" date="2017-09" db="EMBL/GenBank/DDBJ databases">
        <authorList>
            <consortium name="International Durum Wheat Genome Sequencing Consortium (IDWGSC)"/>
            <person name="Milanesi L."/>
        </authorList>
    </citation>
    <scope>NUCLEOTIDE SEQUENCE [LARGE SCALE GENOMIC DNA]</scope>
    <source>
        <strain evidence="11">cv. Svevo</strain>
    </source>
</reference>
<dbReference type="Proteomes" id="UP000324705">
    <property type="component" value="Chromosome 4B"/>
</dbReference>
<feature type="compositionally biased region" description="Basic and acidic residues" evidence="7">
    <location>
        <begin position="36"/>
        <end position="52"/>
    </location>
</feature>